<dbReference type="EMBL" id="BAAAZC010000025">
    <property type="protein sequence ID" value="GAA3979652.1"/>
    <property type="molecule type" value="Genomic_DNA"/>
</dbReference>
<dbReference type="RefSeq" id="WP_259088181.1">
    <property type="nucleotide sequence ID" value="NZ_BAAAZC010000025.1"/>
</dbReference>
<evidence type="ECO:0000313" key="1">
    <source>
        <dbReference type="EMBL" id="GAA3979652.1"/>
    </source>
</evidence>
<evidence type="ECO:0000313" key="2">
    <source>
        <dbReference type="Proteomes" id="UP001500742"/>
    </source>
</evidence>
<gene>
    <name evidence="1" type="ORF">GCM10022210_33460</name>
</gene>
<protein>
    <submittedName>
        <fullName evidence="1">Uncharacterized protein</fullName>
    </submittedName>
</protein>
<sequence>MSETDLTLPDWNQAMPGKEEIKKALYALTITVLKETYDLEFVDYLDACVLQYINADVLMVQLAIEPNPVLQWFSSRNVLNQIDFVRTVLQHGAFEKASGMKGLKSRDIFVAKMQPAGFLLTGELAALLYNGGVYNTGKIDDSTAFRLSSAQVNSLCNSRYSHINYFLLYGGWSKWFYNKPWDYTYVIFNKATYVITVFCFTDTD</sequence>
<comment type="caution">
    <text evidence="1">The sequence shown here is derived from an EMBL/GenBank/DDBJ whole genome shotgun (WGS) entry which is preliminary data.</text>
</comment>
<name>A0ABP7QBC8_9SPHI</name>
<keyword evidence="2" id="KW-1185">Reference proteome</keyword>
<organism evidence="1 2">
    <name type="scientific">Mucilaginibacter dorajii</name>
    <dbReference type="NCBI Taxonomy" id="692994"/>
    <lineage>
        <taxon>Bacteria</taxon>
        <taxon>Pseudomonadati</taxon>
        <taxon>Bacteroidota</taxon>
        <taxon>Sphingobacteriia</taxon>
        <taxon>Sphingobacteriales</taxon>
        <taxon>Sphingobacteriaceae</taxon>
        <taxon>Mucilaginibacter</taxon>
    </lineage>
</organism>
<accession>A0ABP7QBC8</accession>
<proteinExistence type="predicted"/>
<dbReference type="Proteomes" id="UP001500742">
    <property type="component" value="Unassembled WGS sequence"/>
</dbReference>
<reference evidence="2" key="1">
    <citation type="journal article" date="2019" name="Int. J. Syst. Evol. Microbiol.">
        <title>The Global Catalogue of Microorganisms (GCM) 10K type strain sequencing project: providing services to taxonomists for standard genome sequencing and annotation.</title>
        <authorList>
            <consortium name="The Broad Institute Genomics Platform"/>
            <consortium name="The Broad Institute Genome Sequencing Center for Infectious Disease"/>
            <person name="Wu L."/>
            <person name="Ma J."/>
        </authorList>
    </citation>
    <scope>NUCLEOTIDE SEQUENCE [LARGE SCALE GENOMIC DNA]</scope>
    <source>
        <strain evidence="2">JCM 16601</strain>
    </source>
</reference>